<name>A0A1M5P3Y7_STRHI</name>
<sequence length="176" mass="19117">MTRYVALLRGINVGGRQKVAMADLRALLTGLGHTEVSTLLQSGNAVFTASDQRTERLAAEIEEALARELGLTVRVVVRTGEELRAVVEHNPLEVVDPARFLVSFLAERPDPALFAALDPASFAPEELAVGDRELYLSLPDGIQRARLPQLVDRLLPAQATARNWNTVTKLLALVGS</sequence>
<reference evidence="1 2" key="1">
    <citation type="submission" date="2016-11" db="EMBL/GenBank/DDBJ databases">
        <authorList>
            <person name="Jaros S."/>
            <person name="Januszkiewicz K."/>
            <person name="Wedrychowicz H."/>
        </authorList>
    </citation>
    <scope>NUCLEOTIDE SEQUENCE [LARGE SCALE GENOMIC DNA]</scope>
    <source>
        <strain evidence="1 2">DSM 44523</strain>
    </source>
</reference>
<proteinExistence type="predicted"/>
<evidence type="ECO:0000313" key="1">
    <source>
        <dbReference type="EMBL" id="SHG96521.1"/>
    </source>
</evidence>
<dbReference type="OrthoDB" id="9806494at2"/>
<dbReference type="Proteomes" id="UP000184501">
    <property type="component" value="Unassembled WGS sequence"/>
</dbReference>
<evidence type="ECO:0000313" key="2">
    <source>
        <dbReference type="Proteomes" id="UP000184501"/>
    </source>
</evidence>
<gene>
    <name evidence="1" type="ORF">SAMN05444320_11763</name>
</gene>
<protein>
    <submittedName>
        <fullName evidence="1">Uncharacterized conserved protein, DUF1697 family</fullName>
    </submittedName>
</protein>
<dbReference type="Pfam" id="PF08002">
    <property type="entry name" value="DUF1697"/>
    <property type="match status" value="1"/>
</dbReference>
<keyword evidence="2" id="KW-1185">Reference proteome</keyword>
<accession>A0A1M5P3Y7</accession>
<dbReference type="InterPro" id="IPR012545">
    <property type="entry name" value="DUF1697"/>
</dbReference>
<dbReference type="PANTHER" id="PTHR36439">
    <property type="entry name" value="BLL4334 PROTEIN"/>
    <property type="match status" value="1"/>
</dbReference>
<dbReference type="AlphaFoldDB" id="A0A1M5P3Y7"/>
<dbReference type="RefSeq" id="WP_073489809.1">
    <property type="nucleotide sequence ID" value="NZ_FQVN01000017.1"/>
</dbReference>
<dbReference type="Gene3D" id="3.30.70.1280">
    <property type="entry name" value="SP0830-like domains"/>
    <property type="match status" value="1"/>
</dbReference>
<dbReference type="PIRSF" id="PIRSF008502">
    <property type="entry name" value="UCP008502"/>
    <property type="match status" value="1"/>
</dbReference>
<dbReference type="EMBL" id="FQVN01000017">
    <property type="protein sequence ID" value="SHG96521.1"/>
    <property type="molecule type" value="Genomic_DNA"/>
</dbReference>
<organism evidence="1 2">
    <name type="scientific">Streptoalloteichus hindustanus</name>
    <dbReference type="NCBI Taxonomy" id="2017"/>
    <lineage>
        <taxon>Bacteria</taxon>
        <taxon>Bacillati</taxon>
        <taxon>Actinomycetota</taxon>
        <taxon>Actinomycetes</taxon>
        <taxon>Pseudonocardiales</taxon>
        <taxon>Pseudonocardiaceae</taxon>
        <taxon>Streptoalloteichus</taxon>
    </lineage>
</organism>
<dbReference type="PANTHER" id="PTHR36439:SF1">
    <property type="entry name" value="DUF1697 DOMAIN-CONTAINING PROTEIN"/>
    <property type="match status" value="1"/>
</dbReference>
<dbReference type="SUPFAM" id="SSF160379">
    <property type="entry name" value="SP0830-like"/>
    <property type="match status" value="1"/>
</dbReference>